<comment type="caution">
    <text evidence="2">The sequence shown here is derived from an EMBL/GenBank/DDBJ whole genome shotgun (WGS) entry which is preliminary data.</text>
</comment>
<keyword evidence="3" id="KW-1185">Reference proteome</keyword>
<accession>A0A813F1G8</accession>
<name>A0A813F1G8_POLGL</name>
<sequence>MQYYFPFCDFYNVRKGPSNFRSANTFQASCWTATRKPKLDCTLFLLFVYGQVSITRPENLELVVVVCLFVFCLSGLFFRLSVVLLVFVYLFIVAGVVVVVVVVVGVFVVVVVVAVVVVAAGVVAVYVHIRASAFLCASLFSFDGLQLFFPRSVHFRYWMLSRFVAALTSINF</sequence>
<evidence type="ECO:0000313" key="2">
    <source>
        <dbReference type="EMBL" id="CAE8607359.1"/>
    </source>
</evidence>
<dbReference type="EMBL" id="CAJNNV010021329">
    <property type="protein sequence ID" value="CAE8607359.1"/>
    <property type="molecule type" value="Genomic_DNA"/>
</dbReference>
<keyword evidence="1" id="KW-0812">Transmembrane</keyword>
<keyword evidence="1" id="KW-1133">Transmembrane helix</keyword>
<dbReference type="AlphaFoldDB" id="A0A813F1G8"/>
<protein>
    <submittedName>
        <fullName evidence="2">Uncharacterized protein</fullName>
    </submittedName>
</protein>
<evidence type="ECO:0000313" key="3">
    <source>
        <dbReference type="Proteomes" id="UP000654075"/>
    </source>
</evidence>
<dbReference type="Proteomes" id="UP000654075">
    <property type="component" value="Unassembled WGS sequence"/>
</dbReference>
<reference evidence="2" key="1">
    <citation type="submission" date="2021-02" db="EMBL/GenBank/DDBJ databases">
        <authorList>
            <person name="Dougan E. K."/>
            <person name="Rhodes N."/>
            <person name="Thang M."/>
            <person name="Chan C."/>
        </authorList>
    </citation>
    <scope>NUCLEOTIDE SEQUENCE</scope>
</reference>
<organism evidence="2 3">
    <name type="scientific">Polarella glacialis</name>
    <name type="common">Dinoflagellate</name>
    <dbReference type="NCBI Taxonomy" id="89957"/>
    <lineage>
        <taxon>Eukaryota</taxon>
        <taxon>Sar</taxon>
        <taxon>Alveolata</taxon>
        <taxon>Dinophyceae</taxon>
        <taxon>Suessiales</taxon>
        <taxon>Suessiaceae</taxon>
        <taxon>Polarella</taxon>
    </lineage>
</organism>
<feature type="transmembrane region" description="Helical" evidence="1">
    <location>
        <begin position="62"/>
        <end position="90"/>
    </location>
</feature>
<evidence type="ECO:0000256" key="1">
    <source>
        <dbReference type="SAM" id="Phobius"/>
    </source>
</evidence>
<proteinExistence type="predicted"/>
<gene>
    <name evidence="2" type="ORF">PGLA1383_LOCUS25293</name>
</gene>
<feature type="transmembrane region" description="Helical" evidence="1">
    <location>
        <begin position="97"/>
        <end position="125"/>
    </location>
</feature>
<keyword evidence="1" id="KW-0472">Membrane</keyword>